<gene>
    <name evidence="1" type="ORF">D7Z26_17105</name>
</gene>
<sequence length="94" mass="10157">MKRILVSLASLMIIFSVFGGVASAKYQPQNDISINLKLPVNLPNLGTGSLTFGLQQTVQQTLTQTTGLSVDYFYIWVNVNDVPVAAIDPAKAMV</sequence>
<reference evidence="1 2" key="1">
    <citation type="submission" date="2018-10" db="EMBL/GenBank/DDBJ databases">
        <title>Cohnella sp. M2MS4P-1, whole genome shotgun sequence.</title>
        <authorList>
            <person name="Tuo L."/>
        </authorList>
    </citation>
    <scope>NUCLEOTIDE SEQUENCE [LARGE SCALE GENOMIC DNA]</scope>
    <source>
        <strain evidence="1 2">M2MS4P-1</strain>
    </source>
</reference>
<name>A0A494XLB7_9BACL</name>
<protein>
    <submittedName>
        <fullName evidence="1">Uncharacterized protein</fullName>
    </submittedName>
</protein>
<keyword evidence="2" id="KW-1185">Reference proteome</keyword>
<comment type="caution">
    <text evidence="1">The sequence shown here is derived from an EMBL/GenBank/DDBJ whole genome shotgun (WGS) entry which is preliminary data.</text>
</comment>
<dbReference type="OrthoDB" id="2910639at2"/>
<organism evidence="1 2">
    <name type="scientific">Cohnella endophytica</name>
    <dbReference type="NCBI Taxonomy" id="2419778"/>
    <lineage>
        <taxon>Bacteria</taxon>
        <taxon>Bacillati</taxon>
        <taxon>Bacillota</taxon>
        <taxon>Bacilli</taxon>
        <taxon>Bacillales</taxon>
        <taxon>Paenibacillaceae</taxon>
        <taxon>Cohnella</taxon>
    </lineage>
</organism>
<dbReference type="RefSeq" id="WP_120978204.1">
    <property type="nucleotide sequence ID" value="NZ_RBZM01000007.1"/>
</dbReference>
<dbReference type="EMBL" id="RBZM01000007">
    <property type="protein sequence ID" value="RKP51505.1"/>
    <property type="molecule type" value="Genomic_DNA"/>
</dbReference>
<dbReference type="Proteomes" id="UP000282076">
    <property type="component" value="Unassembled WGS sequence"/>
</dbReference>
<accession>A0A494XLB7</accession>
<proteinExistence type="predicted"/>
<dbReference type="AlphaFoldDB" id="A0A494XLB7"/>
<evidence type="ECO:0000313" key="2">
    <source>
        <dbReference type="Proteomes" id="UP000282076"/>
    </source>
</evidence>
<evidence type="ECO:0000313" key="1">
    <source>
        <dbReference type="EMBL" id="RKP51505.1"/>
    </source>
</evidence>